<sequence length="350" mass="37977">MCGTNSSSMAPSKSLNMRVSVLLLLIVCGSAEAFSTKKRKTVVEEIKKINENGPYIGLITVYAPEESAFFASGAFQSDPKHPFVDLAGRRFRVGKVHNKKVIYVRCGIGLVNAAAATQNMVDMFEISGIIHFGIAGNANSSMSIGDVTIPTQFADTGLWDWLNPNGTVDSSDFGKLDIGNYNVPRGEGQNLLGHVGYSTEQFYSESGDPNTPQRVIWLNTTTHWLNLAANLKGIRLERCVNTSFCLSEEPKLVVGLKGATANTFIDNAAYREFLFQTFHVSSLDMESSAIVMTSLSNGFPVLVIRGLSDLAGAQKGDNHIQIFGPLAASNTARVVIEFLKTLPNHQHALL</sequence>
<dbReference type="EMBL" id="JASCZI010091788">
    <property type="protein sequence ID" value="MED6151214.1"/>
    <property type="molecule type" value="Genomic_DNA"/>
</dbReference>
<dbReference type="InterPro" id="IPR000845">
    <property type="entry name" value="Nucleoside_phosphorylase_d"/>
</dbReference>
<dbReference type="PANTHER" id="PTHR21234">
    <property type="entry name" value="PURINE NUCLEOSIDE PHOSPHORYLASE"/>
    <property type="match status" value="1"/>
</dbReference>
<gene>
    <name evidence="3" type="ORF">PIB30_080342</name>
</gene>
<dbReference type="SUPFAM" id="SSF53167">
    <property type="entry name" value="Purine and uridine phosphorylases"/>
    <property type="match status" value="1"/>
</dbReference>
<dbReference type="CDD" id="cd09008">
    <property type="entry name" value="MTAN"/>
    <property type="match status" value="1"/>
</dbReference>
<evidence type="ECO:0000259" key="2">
    <source>
        <dbReference type="Pfam" id="PF01048"/>
    </source>
</evidence>
<dbReference type="Pfam" id="PF01048">
    <property type="entry name" value="PNP_UDP_1"/>
    <property type="match status" value="1"/>
</dbReference>
<evidence type="ECO:0000313" key="3">
    <source>
        <dbReference type="EMBL" id="MED6151214.1"/>
    </source>
</evidence>
<dbReference type="PANTHER" id="PTHR21234:SF30">
    <property type="entry name" value="PHOSPHORYLASE SUPERFAMILY PROTEIN"/>
    <property type="match status" value="1"/>
</dbReference>
<organism evidence="3 4">
    <name type="scientific">Stylosanthes scabra</name>
    <dbReference type="NCBI Taxonomy" id="79078"/>
    <lineage>
        <taxon>Eukaryota</taxon>
        <taxon>Viridiplantae</taxon>
        <taxon>Streptophyta</taxon>
        <taxon>Embryophyta</taxon>
        <taxon>Tracheophyta</taxon>
        <taxon>Spermatophyta</taxon>
        <taxon>Magnoliopsida</taxon>
        <taxon>eudicotyledons</taxon>
        <taxon>Gunneridae</taxon>
        <taxon>Pentapetalae</taxon>
        <taxon>rosids</taxon>
        <taxon>fabids</taxon>
        <taxon>Fabales</taxon>
        <taxon>Fabaceae</taxon>
        <taxon>Papilionoideae</taxon>
        <taxon>50 kb inversion clade</taxon>
        <taxon>dalbergioids sensu lato</taxon>
        <taxon>Dalbergieae</taxon>
        <taxon>Pterocarpus clade</taxon>
        <taxon>Stylosanthes</taxon>
    </lineage>
</organism>
<keyword evidence="4" id="KW-1185">Reference proteome</keyword>
<protein>
    <recommendedName>
        <fullName evidence="2">Nucleoside phosphorylase domain-containing protein</fullName>
    </recommendedName>
</protein>
<feature type="signal peptide" evidence="1">
    <location>
        <begin position="1"/>
        <end position="33"/>
    </location>
</feature>
<reference evidence="3 4" key="1">
    <citation type="journal article" date="2023" name="Plants (Basel)">
        <title>Bridging the Gap: Combining Genomics and Transcriptomics Approaches to Understand Stylosanthes scabra, an Orphan Legume from the Brazilian Caatinga.</title>
        <authorList>
            <person name="Ferreira-Neto J.R.C."/>
            <person name="da Silva M.D."/>
            <person name="Binneck E."/>
            <person name="de Melo N.F."/>
            <person name="da Silva R.H."/>
            <person name="de Melo A.L.T.M."/>
            <person name="Pandolfi V."/>
            <person name="Bustamante F.O."/>
            <person name="Brasileiro-Vidal A.C."/>
            <person name="Benko-Iseppon A.M."/>
        </authorList>
    </citation>
    <scope>NUCLEOTIDE SEQUENCE [LARGE SCALE GENOMIC DNA]</scope>
    <source>
        <tissue evidence="3">Leaves</tissue>
    </source>
</reference>
<accession>A0ABU6TRQ9</accession>
<evidence type="ECO:0000313" key="4">
    <source>
        <dbReference type="Proteomes" id="UP001341840"/>
    </source>
</evidence>
<dbReference type="Proteomes" id="UP001341840">
    <property type="component" value="Unassembled WGS sequence"/>
</dbReference>
<dbReference type="InterPro" id="IPR035994">
    <property type="entry name" value="Nucleoside_phosphorylase_sf"/>
</dbReference>
<name>A0ABU6TRQ9_9FABA</name>
<comment type="caution">
    <text evidence="3">The sequence shown here is derived from an EMBL/GenBank/DDBJ whole genome shotgun (WGS) entry which is preliminary data.</text>
</comment>
<proteinExistence type="predicted"/>
<dbReference type="Gene3D" id="3.40.50.1580">
    <property type="entry name" value="Nucleoside phosphorylase domain"/>
    <property type="match status" value="1"/>
</dbReference>
<evidence type="ECO:0000256" key="1">
    <source>
        <dbReference type="SAM" id="SignalP"/>
    </source>
</evidence>
<feature type="chain" id="PRO_5045608849" description="Nucleoside phosphorylase domain-containing protein" evidence="1">
    <location>
        <begin position="34"/>
        <end position="350"/>
    </location>
</feature>
<keyword evidence="1" id="KW-0732">Signal</keyword>
<feature type="domain" description="Nucleoside phosphorylase" evidence="2">
    <location>
        <begin position="73"/>
        <end position="340"/>
    </location>
</feature>